<evidence type="ECO:0000256" key="2">
    <source>
        <dbReference type="SAM" id="MobiDB-lite"/>
    </source>
</evidence>
<feature type="region of interest" description="Disordered" evidence="2">
    <location>
        <begin position="1"/>
        <end position="31"/>
    </location>
</feature>
<feature type="compositionally biased region" description="Basic and acidic residues" evidence="2">
    <location>
        <begin position="14"/>
        <end position="31"/>
    </location>
</feature>
<dbReference type="STRING" id="1685378.AVO44_12285"/>
<evidence type="ECO:0000313" key="3">
    <source>
        <dbReference type="EMBL" id="KUJ78488.1"/>
    </source>
</evidence>
<dbReference type="RefSeq" id="WP_068337398.1">
    <property type="nucleotide sequence ID" value="NZ_LQBP01000006.1"/>
</dbReference>
<organism evidence="3 4">
    <name type="scientific">Ruegeria profundi</name>
    <dbReference type="NCBI Taxonomy" id="1685378"/>
    <lineage>
        <taxon>Bacteria</taxon>
        <taxon>Pseudomonadati</taxon>
        <taxon>Pseudomonadota</taxon>
        <taxon>Alphaproteobacteria</taxon>
        <taxon>Rhodobacterales</taxon>
        <taxon>Roseobacteraceae</taxon>
        <taxon>Ruegeria</taxon>
    </lineage>
</organism>
<protein>
    <submittedName>
        <fullName evidence="3">Uncharacterized protein</fullName>
    </submittedName>
</protein>
<feature type="coiled-coil region" evidence="1">
    <location>
        <begin position="120"/>
        <end position="154"/>
    </location>
</feature>
<keyword evidence="1" id="KW-0175">Coiled coil</keyword>
<sequence>MEREPKKQSRKSAPLKDYHANRSKRARDGINDMMKQIDTEISARGYYCDPKDPDRPLGLSMAEVLRRSGLGVNYLRNERHLDLREQVRAWLRKHKSSDTAAKRKSKKARRDSIAFLQEAIREMSSEAQAWLIEKEELQTKIENLEADIRKMRDSGNVVGIGSRKKSDDTF</sequence>
<gene>
    <name evidence="3" type="ORF">AVO44_12285</name>
</gene>
<comment type="caution">
    <text evidence="3">The sequence shown here is derived from an EMBL/GenBank/DDBJ whole genome shotgun (WGS) entry which is preliminary data.</text>
</comment>
<evidence type="ECO:0000313" key="4">
    <source>
        <dbReference type="Proteomes" id="UP000053690"/>
    </source>
</evidence>
<evidence type="ECO:0000256" key="1">
    <source>
        <dbReference type="SAM" id="Coils"/>
    </source>
</evidence>
<dbReference type="Proteomes" id="UP000053690">
    <property type="component" value="Unassembled WGS sequence"/>
</dbReference>
<dbReference type="EMBL" id="LQBP01000006">
    <property type="protein sequence ID" value="KUJ78488.1"/>
    <property type="molecule type" value="Genomic_DNA"/>
</dbReference>
<proteinExistence type="predicted"/>
<accession>A0A0X3TRY8</accession>
<dbReference type="AlphaFoldDB" id="A0A0X3TRY8"/>
<keyword evidence="4" id="KW-1185">Reference proteome</keyword>
<reference evidence="4" key="1">
    <citation type="submission" date="2015-12" db="EMBL/GenBank/DDBJ databases">
        <authorList>
            <person name="Zhang G."/>
            <person name="Stingl U."/>
        </authorList>
    </citation>
    <scope>NUCLEOTIDE SEQUENCE [LARGE SCALE GENOMIC DNA]</scope>
    <source>
        <strain evidence="4">ZGT108</strain>
    </source>
</reference>
<name>A0A0X3TRY8_9RHOB</name>